<reference evidence="2 3" key="1">
    <citation type="submission" date="2023-07" db="EMBL/GenBank/DDBJ databases">
        <title>Sequencing the genomes of 1000 actinobacteria strains.</title>
        <authorList>
            <person name="Klenk H.-P."/>
        </authorList>
    </citation>
    <scope>NUCLEOTIDE SEQUENCE [LARGE SCALE GENOMIC DNA]</scope>
    <source>
        <strain evidence="2 3">DSM 41600</strain>
    </source>
</reference>
<accession>A0ABT9KKC8</accession>
<evidence type="ECO:0000256" key="1">
    <source>
        <dbReference type="SAM" id="Phobius"/>
    </source>
</evidence>
<keyword evidence="1" id="KW-0472">Membrane</keyword>
<name>A0ABT9KKC8_9ACTN</name>
<feature type="transmembrane region" description="Helical" evidence="1">
    <location>
        <begin position="20"/>
        <end position="42"/>
    </location>
</feature>
<evidence type="ECO:0000313" key="3">
    <source>
        <dbReference type="Proteomes" id="UP001234880"/>
    </source>
</evidence>
<proteinExistence type="predicted"/>
<gene>
    <name evidence="2" type="ORF">JOF35_001131</name>
</gene>
<dbReference type="EMBL" id="JAURUE010000001">
    <property type="protein sequence ID" value="MDP9608854.1"/>
    <property type="molecule type" value="Genomic_DNA"/>
</dbReference>
<comment type="caution">
    <text evidence="2">The sequence shown here is derived from an EMBL/GenBank/DDBJ whole genome shotgun (WGS) entry which is preliminary data.</text>
</comment>
<dbReference type="Proteomes" id="UP001234880">
    <property type="component" value="Unassembled WGS sequence"/>
</dbReference>
<sequence length="164" mass="16109">MNHIDALTSLAADPVGIQGPLLGSVGAGGIAVALTGAMIAGIREPKGAEGGGKKGKIRKKLTSNQASLMGVTAGTFYMTAGSVWTAGEQVSDSLASVITDGGFGTAGTGAVSALLGLLMYFREMRPGMAAVVGIISASVWASAGGIWGLPEALLLHVAAALGAV</sequence>
<protein>
    <submittedName>
        <fullName evidence="2">Uncharacterized protein</fullName>
    </submittedName>
</protein>
<feature type="transmembrane region" description="Helical" evidence="1">
    <location>
        <begin position="63"/>
        <end position="83"/>
    </location>
</feature>
<feature type="transmembrane region" description="Helical" evidence="1">
    <location>
        <begin position="128"/>
        <end position="149"/>
    </location>
</feature>
<organism evidence="2 3">
    <name type="scientific">Streptomyces demainii</name>
    <dbReference type="NCBI Taxonomy" id="588122"/>
    <lineage>
        <taxon>Bacteria</taxon>
        <taxon>Bacillati</taxon>
        <taxon>Actinomycetota</taxon>
        <taxon>Actinomycetes</taxon>
        <taxon>Kitasatosporales</taxon>
        <taxon>Streptomycetaceae</taxon>
        <taxon>Streptomyces</taxon>
    </lineage>
</organism>
<keyword evidence="1" id="KW-1133">Transmembrane helix</keyword>
<keyword evidence="3" id="KW-1185">Reference proteome</keyword>
<dbReference type="RefSeq" id="WP_307110185.1">
    <property type="nucleotide sequence ID" value="NZ_JAURUE010000001.1"/>
</dbReference>
<feature type="transmembrane region" description="Helical" evidence="1">
    <location>
        <begin position="103"/>
        <end position="121"/>
    </location>
</feature>
<keyword evidence="1" id="KW-0812">Transmembrane</keyword>
<evidence type="ECO:0000313" key="2">
    <source>
        <dbReference type="EMBL" id="MDP9608854.1"/>
    </source>
</evidence>